<dbReference type="AlphaFoldDB" id="A0A9N7QQE9"/>
<name>A0A9N7QQE9_9MYCO</name>
<evidence type="ECO:0000256" key="1">
    <source>
        <dbReference type="SAM" id="MobiDB-lite"/>
    </source>
</evidence>
<dbReference type="RefSeq" id="WP_223161649.1">
    <property type="nucleotide sequence ID" value="NZ_JACKSB010000153.1"/>
</dbReference>
<accession>A0A9N7QQE9</accession>
<proteinExistence type="predicted"/>
<dbReference type="Proteomes" id="UP001058626">
    <property type="component" value="Chromosome"/>
</dbReference>
<feature type="region of interest" description="Disordered" evidence="1">
    <location>
        <begin position="1"/>
        <end position="47"/>
    </location>
</feature>
<evidence type="ECO:0000313" key="3">
    <source>
        <dbReference type="Proteomes" id="UP001058626"/>
    </source>
</evidence>
<organism evidence="2 3">
    <name type="scientific">Mycobacterium pseudoshottsii</name>
    <dbReference type="NCBI Taxonomy" id="265949"/>
    <lineage>
        <taxon>Bacteria</taxon>
        <taxon>Bacillati</taxon>
        <taxon>Actinomycetota</taxon>
        <taxon>Actinomycetes</taxon>
        <taxon>Mycobacteriales</taxon>
        <taxon>Mycobacteriaceae</taxon>
        <taxon>Mycobacterium</taxon>
        <taxon>Mycobacterium ulcerans group</taxon>
    </lineage>
</organism>
<reference evidence="2" key="1">
    <citation type="submission" date="2022-06" db="EMBL/GenBank/DDBJ databases">
        <title>Complete genome sequence of Mycobacterium pseudoshottsii NJB1907-Z4.</title>
        <authorList>
            <person name="Komine T."/>
            <person name="Fukano H."/>
            <person name="Wada S."/>
        </authorList>
    </citation>
    <scope>NUCLEOTIDE SEQUENCE</scope>
    <source>
        <strain evidence="2">NJB1907-Z4</strain>
    </source>
</reference>
<keyword evidence="3" id="KW-1185">Reference proteome</keyword>
<dbReference type="EMBL" id="AP026367">
    <property type="protein sequence ID" value="BDN84815.1"/>
    <property type="molecule type" value="Genomic_DNA"/>
</dbReference>
<gene>
    <name evidence="2" type="ORF">NJB1907Z4_C50300</name>
</gene>
<sequence length="70" mass="7919">MLGPDQIPSEKWDLPPTVTPSGERLGPRRRPRPGRMDPAGWHPGMSYGRQAWDQYRLESHRTRALVGAGQ</sequence>
<evidence type="ECO:0000313" key="2">
    <source>
        <dbReference type="EMBL" id="BDN84815.1"/>
    </source>
</evidence>
<protein>
    <submittedName>
        <fullName evidence="2">Uncharacterized protein</fullName>
    </submittedName>
</protein>